<reference evidence="2" key="2">
    <citation type="journal article" name="Front. Microbiol.">
        <title>Degradative Capacity of Two Strains of Rhodonia placenta: From Phenotype to Genotype.</title>
        <authorList>
            <person name="Kolle M."/>
            <person name="Horta M.A.C."/>
            <person name="Nowrousian M."/>
            <person name="Ohm R.A."/>
            <person name="Benz J.P."/>
            <person name="Pilgard A."/>
        </authorList>
    </citation>
    <scope>NUCLEOTIDE SEQUENCE</scope>
    <source>
        <strain evidence="2">FPRL280</strain>
    </source>
</reference>
<feature type="compositionally biased region" description="Low complexity" evidence="1">
    <location>
        <begin position="47"/>
        <end position="62"/>
    </location>
</feature>
<proteinExistence type="predicted"/>
<name>A0A8H7U0Y6_9APHY</name>
<evidence type="ECO:0000313" key="2">
    <source>
        <dbReference type="EMBL" id="KAF9812677.1"/>
    </source>
</evidence>
<evidence type="ECO:0000256" key="1">
    <source>
        <dbReference type="SAM" id="MobiDB-lite"/>
    </source>
</evidence>
<evidence type="ECO:0000313" key="3">
    <source>
        <dbReference type="Proteomes" id="UP000639403"/>
    </source>
</evidence>
<feature type="region of interest" description="Disordered" evidence="1">
    <location>
        <begin position="1"/>
        <end position="82"/>
    </location>
</feature>
<feature type="compositionally biased region" description="Polar residues" evidence="1">
    <location>
        <begin position="37"/>
        <end position="46"/>
    </location>
</feature>
<comment type="caution">
    <text evidence="2">The sequence shown here is derived from an EMBL/GenBank/DDBJ whole genome shotgun (WGS) entry which is preliminary data.</text>
</comment>
<reference evidence="2" key="1">
    <citation type="submission" date="2020-11" db="EMBL/GenBank/DDBJ databases">
        <authorList>
            <person name="Koelle M."/>
            <person name="Horta M.A.C."/>
            <person name="Nowrousian M."/>
            <person name="Ohm R.A."/>
            <person name="Benz P."/>
            <person name="Pilgard A."/>
        </authorList>
    </citation>
    <scope>NUCLEOTIDE SEQUENCE</scope>
    <source>
        <strain evidence="2">FPRL280</strain>
    </source>
</reference>
<dbReference type="Proteomes" id="UP000639403">
    <property type="component" value="Unassembled WGS sequence"/>
</dbReference>
<protein>
    <submittedName>
        <fullName evidence="2">Uncharacterized protein</fullName>
    </submittedName>
</protein>
<accession>A0A8H7U0Y6</accession>
<organism evidence="2 3">
    <name type="scientific">Rhodonia placenta</name>
    <dbReference type="NCBI Taxonomy" id="104341"/>
    <lineage>
        <taxon>Eukaryota</taxon>
        <taxon>Fungi</taxon>
        <taxon>Dikarya</taxon>
        <taxon>Basidiomycota</taxon>
        <taxon>Agaricomycotina</taxon>
        <taxon>Agaricomycetes</taxon>
        <taxon>Polyporales</taxon>
        <taxon>Adustoporiaceae</taxon>
        <taxon>Rhodonia</taxon>
    </lineage>
</organism>
<feature type="compositionally biased region" description="Basic and acidic residues" evidence="1">
    <location>
        <begin position="63"/>
        <end position="80"/>
    </location>
</feature>
<dbReference type="EMBL" id="JADOXO010000126">
    <property type="protein sequence ID" value="KAF9812677.1"/>
    <property type="molecule type" value="Genomic_DNA"/>
</dbReference>
<sequence>MPKMPETKALEVSLAPPPLGTPEESLALPVLRVRSGTDGSADTPSLTRSRTVSSSGSGSVRTAGREKEREEEQAGADEKAGVGAGAGAVEVCVNGVPVEYVPLPRDTQGTARRRTTLRKKHAPLVAAQVTVAVSPAHDERAVKRGGTIKRMWRKMFKSAGAR</sequence>
<dbReference type="AlphaFoldDB" id="A0A8H7U0Y6"/>
<gene>
    <name evidence="2" type="ORF">IEO21_06064</name>
</gene>